<organism evidence="1 2">
    <name type="scientific">Actinoplanes sichuanensis</name>
    <dbReference type="NCBI Taxonomy" id="512349"/>
    <lineage>
        <taxon>Bacteria</taxon>
        <taxon>Bacillati</taxon>
        <taxon>Actinomycetota</taxon>
        <taxon>Actinomycetes</taxon>
        <taxon>Micromonosporales</taxon>
        <taxon>Micromonosporaceae</taxon>
        <taxon>Actinoplanes</taxon>
    </lineage>
</organism>
<gene>
    <name evidence="1" type="ORF">ACFQ5G_51860</name>
</gene>
<reference evidence="2" key="1">
    <citation type="journal article" date="2019" name="Int. J. Syst. Evol. Microbiol.">
        <title>The Global Catalogue of Microorganisms (GCM) 10K type strain sequencing project: providing services to taxonomists for standard genome sequencing and annotation.</title>
        <authorList>
            <consortium name="The Broad Institute Genomics Platform"/>
            <consortium name="The Broad Institute Genome Sequencing Center for Infectious Disease"/>
            <person name="Wu L."/>
            <person name="Ma J."/>
        </authorList>
    </citation>
    <scope>NUCLEOTIDE SEQUENCE [LARGE SCALE GENOMIC DNA]</scope>
    <source>
        <strain evidence="2">CCM 7526</strain>
    </source>
</reference>
<name>A0ABW4AT23_9ACTN</name>
<dbReference type="Proteomes" id="UP001597183">
    <property type="component" value="Unassembled WGS sequence"/>
</dbReference>
<keyword evidence="2" id="KW-1185">Reference proteome</keyword>
<evidence type="ECO:0000313" key="2">
    <source>
        <dbReference type="Proteomes" id="UP001597183"/>
    </source>
</evidence>
<dbReference type="EMBL" id="JBHTMK010000075">
    <property type="protein sequence ID" value="MFD1373879.1"/>
    <property type="molecule type" value="Genomic_DNA"/>
</dbReference>
<protein>
    <submittedName>
        <fullName evidence="1">Uncharacterized protein</fullName>
    </submittedName>
</protein>
<comment type="caution">
    <text evidence="1">The sequence shown here is derived from an EMBL/GenBank/DDBJ whole genome shotgun (WGS) entry which is preliminary data.</text>
</comment>
<dbReference type="RefSeq" id="WP_317795343.1">
    <property type="nucleotide sequence ID" value="NZ_AP028461.1"/>
</dbReference>
<sequence>MSVVMRRIDRFGFGEFDDMDLLAQTADTTEIERILRALVRAILHDEQVRDSLSDEAQADLLVPLGMATRVLDAGNRSAVELVSAACTVRYCAQPHRAELPADIAELLARLPR</sequence>
<accession>A0ABW4AT23</accession>
<proteinExistence type="predicted"/>
<evidence type="ECO:0000313" key="1">
    <source>
        <dbReference type="EMBL" id="MFD1373879.1"/>
    </source>
</evidence>